<dbReference type="InterPro" id="IPR018484">
    <property type="entry name" value="FGGY_N"/>
</dbReference>
<protein>
    <recommendedName>
        <fullName evidence="9">Xylulose kinase</fullName>
        <shortName evidence="9">Xylulokinase</shortName>
        <ecNumber evidence="9">2.7.1.17</ecNumber>
    </recommendedName>
</protein>
<evidence type="ECO:0000256" key="8">
    <source>
        <dbReference type="RuleBase" id="RU003733"/>
    </source>
</evidence>
<evidence type="ECO:0000256" key="7">
    <source>
        <dbReference type="ARBA" id="ARBA00023277"/>
    </source>
</evidence>
<reference evidence="12 13" key="1">
    <citation type="journal article" date="2019" name="Sci. Rep.">
        <title>Sulfobacillus thermotolerans: new insights into resistance and metabolic capacities of acidophilic chemolithotrophs.</title>
        <authorList>
            <person name="Panyushkina A.E."/>
            <person name="Babenko V.V."/>
            <person name="Nikitina A.S."/>
            <person name="Selezneva O.V."/>
            <person name="Tsaplina I.A."/>
            <person name="Letarova M.A."/>
            <person name="Kostryukova E.S."/>
            <person name="Letarov A.V."/>
        </authorList>
    </citation>
    <scope>NUCLEOTIDE SEQUENCE [LARGE SCALE GENOMIC DNA]</scope>
    <source>
        <strain evidence="12 13">Kr1</strain>
    </source>
</reference>
<dbReference type="InterPro" id="IPR043129">
    <property type="entry name" value="ATPase_NBD"/>
</dbReference>
<dbReference type="PANTHER" id="PTHR43095">
    <property type="entry name" value="SUGAR KINASE"/>
    <property type="match status" value="1"/>
</dbReference>
<dbReference type="InterPro" id="IPR018483">
    <property type="entry name" value="Carb_kinase_FGGY_CS"/>
</dbReference>
<organism evidence="12 13">
    <name type="scientific">Sulfobacillus thermotolerans</name>
    <dbReference type="NCBI Taxonomy" id="338644"/>
    <lineage>
        <taxon>Bacteria</taxon>
        <taxon>Bacillati</taxon>
        <taxon>Bacillota</taxon>
        <taxon>Clostridia</taxon>
        <taxon>Eubacteriales</taxon>
        <taxon>Clostridiales Family XVII. Incertae Sedis</taxon>
        <taxon>Sulfobacillus</taxon>
    </lineage>
</organism>
<feature type="domain" description="Carbohydrate kinase FGGY C-terminal" evidence="11">
    <location>
        <begin position="252"/>
        <end position="436"/>
    </location>
</feature>
<keyword evidence="4 9" id="KW-0547">Nucleotide-binding</keyword>
<evidence type="ECO:0000259" key="10">
    <source>
        <dbReference type="Pfam" id="PF00370"/>
    </source>
</evidence>
<keyword evidence="7 9" id="KW-0119">Carbohydrate metabolism</keyword>
<dbReference type="PANTHER" id="PTHR43095:SF5">
    <property type="entry name" value="XYLULOSE KINASE"/>
    <property type="match status" value="1"/>
</dbReference>
<dbReference type="Pfam" id="PF00370">
    <property type="entry name" value="FGGY_N"/>
    <property type="match status" value="1"/>
</dbReference>
<evidence type="ECO:0000259" key="11">
    <source>
        <dbReference type="Pfam" id="PF02782"/>
    </source>
</evidence>
<dbReference type="SUPFAM" id="SSF53067">
    <property type="entry name" value="Actin-like ATPase domain"/>
    <property type="match status" value="2"/>
</dbReference>
<dbReference type="Pfam" id="PF02782">
    <property type="entry name" value="FGGY_C"/>
    <property type="match status" value="1"/>
</dbReference>
<dbReference type="InterPro" id="IPR018485">
    <property type="entry name" value="FGGY_C"/>
</dbReference>
<evidence type="ECO:0000256" key="6">
    <source>
        <dbReference type="ARBA" id="ARBA00022840"/>
    </source>
</evidence>
<comment type="catalytic activity">
    <reaction evidence="9">
        <text>D-xylulose + ATP = D-xylulose 5-phosphate + ADP + H(+)</text>
        <dbReference type="Rhea" id="RHEA:10964"/>
        <dbReference type="ChEBI" id="CHEBI:15378"/>
        <dbReference type="ChEBI" id="CHEBI:17140"/>
        <dbReference type="ChEBI" id="CHEBI:30616"/>
        <dbReference type="ChEBI" id="CHEBI:57737"/>
        <dbReference type="ChEBI" id="CHEBI:456216"/>
        <dbReference type="EC" id="2.7.1.17"/>
    </reaction>
</comment>
<name>A0ABM6RP31_9FIRM</name>
<evidence type="ECO:0000256" key="4">
    <source>
        <dbReference type="ARBA" id="ARBA00022741"/>
    </source>
</evidence>
<keyword evidence="2 9" id="KW-0859">Xylose metabolism</keyword>
<evidence type="ECO:0000256" key="2">
    <source>
        <dbReference type="ARBA" id="ARBA00022629"/>
    </source>
</evidence>
<dbReference type="EMBL" id="CP019454">
    <property type="protein sequence ID" value="AUW93107.1"/>
    <property type="molecule type" value="Genomic_DNA"/>
</dbReference>
<evidence type="ECO:0000256" key="1">
    <source>
        <dbReference type="ARBA" id="ARBA00009156"/>
    </source>
</evidence>
<keyword evidence="3 8" id="KW-0808">Transferase</keyword>
<evidence type="ECO:0000256" key="9">
    <source>
        <dbReference type="RuleBase" id="RU364073"/>
    </source>
</evidence>
<feature type="domain" description="Carbohydrate kinase FGGY N-terminal" evidence="10">
    <location>
        <begin position="4"/>
        <end position="241"/>
    </location>
</feature>
<dbReference type="InterPro" id="IPR006000">
    <property type="entry name" value="Xylulokinase"/>
</dbReference>
<comment type="similarity">
    <text evidence="1 8">Belongs to the FGGY kinase family.</text>
</comment>
<accession>A0ABM6RP31</accession>
<sequence length="486" mass="53473">MDAYIGLDVGTQGMKGVVVDDAGSVLDTAYAPYPTQSPAPGWQEQNPQDWLMAYDEVLQRLMAKHLPVVYRGIGFTGQMHTTVACNANGVPVRPAILWSDTRAAGYGEALEQRYGLDSLVRQTANKPLANFSVLRLLWMKDHEPQHYRTIQRVAVAKDWVRDQVTGTFMADVTDGSGTYLFDVGRRQWNWEWMHTLSIPRQWWADAVESPTVVGDLRRGPQALQHVPVVAGAGDQEASAVGTGLTNEGDLGVSIGTSGVIFWPRSGFSLPPHPSIHAFCHAVPGMWHWMAVTQSAALSLRWYRDTFAPTLSYRDLDQLAASSAAGSHGLLFFPYLQGERAPLMNAHAQGTLMGLRPEHRASDIVRAILEGVVFSLFHAWLMMKPAQKKSLERMVATGGGAQSTLWMQILADVFQIPVTVVDDPGAAVGAAWLARRAISGDVKELSLRVRKVVEPSQNQGVYAERFHAYRSMAMNLNGLWGKETVQG</sequence>
<dbReference type="InterPro" id="IPR000577">
    <property type="entry name" value="Carb_kinase_FGGY"/>
</dbReference>
<dbReference type="NCBIfam" id="TIGR01312">
    <property type="entry name" value="XylB"/>
    <property type="match status" value="1"/>
</dbReference>
<dbReference type="EC" id="2.7.1.17" evidence="9"/>
<dbReference type="Gene3D" id="3.30.420.40">
    <property type="match status" value="2"/>
</dbReference>
<dbReference type="InterPro" id="IPR050406">
    <property type="entry name" value="FGGY_Carb_Kinase"/>
</dbReference>
<dbReference type="PROSITE" id="PS00445">
    <property type="entry name" value="FGGY_KINASES_2"/>
    <property type="match status" value="1"/>
</dbReference>
<evidence type="ECO:0000313" key="13">
    <source>
        <dbReference type="Proteomes" id="UP000325292"/>
    </source>
</evidence>
<gene>
    <name evidence="9" type="primary">xylB</name>
    <name evidence="12" type="ORF">BXT84_03360</name>
</gene>
<evidence type="ECO:0000313" key="12">
    <source>
        <dbReference type="EMBL" id="AUW93107.1"/>
    </source>
</evidence>
<dbReference type="Proteomes" id="UP000325292">
    <property type="component" value="Chromosome"/>
</dbReference>
<evidence type="ECO:0000256" key="3">
    <source>
        <dbReference type="ARBA" id="ARBA00022679"/>
    </source>
</evidence>
<dbReference type="CDD" id="cd07808">
    <property type="entry name" value="ASKHA_NBD_FGGY_EcXK-like"/>
    <property type="match status" value="1"/>
</dbReference>
<keyword evidence="13" id="KW-1185">Reference proteome</keyword>
<keyword evidence="5 8" id="KW-0418">Kinase</keyword>
<dbReference type="PIRSF" id="PIRSF000538">
    <property type="entry name" value="GlpK"/>
    <property type="match status" value="1"/>
</dbReference>
<evidence type="ECO:0000256" key="5">
    <source>
        <dbReference type="ARBA" id="ARBA00022777"/>
    </source>
</evidence>
<keyword evidence="6 9" id="KW-0067">ATP-binding</keyword>
<proteinExistence type="inferred from homology"/>